<dbReference type="OrthoDB" id="9807874at2"/>
<organism evidence="10 11">
    <name type="scientific">Kytococcus schroeteri</name>
    <dbReference type="NCBI Taxonomy" id="138300"/>
    <lineage>
        <taxon>Bacteria</taxon>
        <taxon>Bacillati</taxon>
        <taxon>Actinomycetota</taxon>
        <taxon>Actinomycetes</taxon>
        <taxon>Micrococcales</taxon>
        <taxon>Kytococcaceae</taxon>
        <taxon>Kytococcus</taxon>
    </lineage>
</organism>
<reference evidence="10 11" key="1">
    <citation type="submission" date="2017-12" db="EMBL/GenBank/DDBJ databases">
        <title>Phylogenetic diversity of female urinary microbiome.</title>
        <authorList>
            <person name="Thomas-White K."/>
            <person name="Wolfe A.J."/>
        </authorList>
    </citation>
    <scope>NUCLEOTIDE SEQUENCE [LARGE SCALE GENOMIC DNA]</scope>
    <source>
        <strain evidence="10 11">UMB1298</strain>
    </source>
</reference>
<feature type="transmembrane region" description="Helical" evidence="8">
    <location>
        <begin position="136"/>
        <end position="154"/>
    </location>
</feature>
<feature type="region of interest" description="Disordered" evidence="7">
    <location>
        <begin position="1"/>
        <end position="21"/>
    </location>
</feature>
<comment type="similarity">
    <text evidence="2">Belongs to the peptidase S54 family.</text>
</comment>
<feature type="transmembrane region" description="Helical" evidence="8">
    <location>
        <begin position="246"/>
        <end position="263"/>
    </location>
</feature>
<comment type="subcellular location">
    <subcellularLocation>
        <location evidence="1">Membrane</location>
        <topology evidence="1">Multi-pass membrane protein</topology>
    </subcellularLocation>
</comment>
<dbReference type="EMBL" id="PKIZ01000003">
    <property type="protein sequence ID" value="PKZ42507.1"/>
    <property type="molecule type" value="Genomic_DNA"/>
</dbReference>
<dbReference type="GO" id="GO:0006508">
    <property type="term" value="P:proteolysis"/>
    <property type="evidence" value="ECO:0007669"/>
    <property type="project" value="UniProtKB-KW"/>
</dbReference>
<evidence type="ECO:0000256" key="5">
    <source>
        <dbReference type="ARBA" id="ARBA00022989"/>
    </source>
</evidence>
<evidence type="ECO:0000256" key="1">
    <source>
        <dbReference type="ARBA" id="ARBA00004141"/>
    </source>
</evidence>
<dbReference type="GO" id="GO:0004252">
    <property type="term" value="F:serine-type endopeptidase activity"/>
    <property type="evidence" value="ECO:0007669"/>
    <property type="project" value="InterPro"/>
</dbReference>
<gene>
    <name evidence="10" type="ORF">CYJ76_02400</name>
</gene>
<evidence type="ECO:0000256" key="4">
    <source>
        <dbReference type="ARBA" id="ARBA00022801"/>
    </source>
</evidence>
<keyword evidence="6 8" id="KW-0472">Membrane</keyword>
<accession>A0A2I1PD00</accession>
<dbReference type="Gene3D" id="1.20.1540.10">
    <property type="entry name" value="Rhomboid-like"/>
    <property type="match status" value="1"/>
</dbReference>
<dbReference type="PANTHER" id="PTHR43731">
    <property type="entry name" value="RHOMBOID PROTEASE"/>
    <property type="match status" value="1"/>
</dbReference>
<dbReference type="InterPro" id="IPR022764">
    <property type="entry name" value="Peptidase_S54_rhomboid_dom"/>
</dbReference>
<feature type="domain" description="Peptidase S54 rhomboid" evidence="9">
    <location>
        <begin position="117"/>
        <end position="260"/>
    </location>
</feature>
<keyword evidence="3 8" id="KW-0812">Transmembrane</keyword>
<evidence type="ECO:0000256" key="6">
    <source>
        <dbReference type="ARBA" id="ARBA00023136"/>
    </source>
</evidence>
<evidence type="ECO:0000256" key="3">
    <source>
        <dbReference type="ARBA" id="ARBA00022692"/>
    </source>
</evidence>
<protein>
    <submittedName>
        <fullName evidence="10">Rhomboid family intramembrane serine protease</fullName>
    </submittedName>
</protein>
<evidence type="ECO:0000256" key="8">
    <source>
        <dbReference type="SAM" id="Phobius"/>
    </source>
</evidence>
<feature type="transmembrane region" description="Helical" evidence="8">
    <location>
        <begin position="82"/>
        <end position="100"/>
    </location>
</feature>
<feature type="transmembrane region" description="Helical" evidence="8">
    <location>
        <begin position="191"/>
        <end position="211"/>
    </location>
</feature>
<dbReference type="GO" id="GO:0016020">
    <property type="term" value="C:membrane"/>
    <property type="evidence" value="ECO:0007669"/>
    <property type="project" value="UniProtKB-SubCell"/>
</dbReference>
<evidence type="ECO:0000313" key="10">
    <source>
        <dbReference type="EMBL" id="PKZ42507.1"/>
    </source>
</evidence>
<sequence>MPGDPEHRPSTPGGGAPVCPRHPDRPSYIRCQRCERPACPACQQPAAVGVQCVDCVRAARRAMPARRTSLGGRELGWGDMPVTYGLIGLCVALWLVQLALPQLTQWGAFVPGLADAEPWRFVSSAFLHDPSGPTHLLFNMVALWSVGGYLERLLGPARYLALYLVSGLGGSVGSLLLATPPDVAARSWGDWYSGSVGASGAVFGLFLALLVVDHARGRSTTPMLVLIGINAVIGFVYPNIEWEAHLGGALTGAVLAWGMARAARTRTPALAWWVVAGTVVVLVALALARYAMVGDPLAGLVP</sequence>
<comment type="caution">
    <text evidence="10">The sequence shown here is derived from an EMBL/GenBank/DDBJ whole genome shotgun (WGS) entry which is preliminary data.</text>
</comment>
<evidence type="ECO:0000313" key="11">
    <source>
        <dbReference type="Proteomes" id="UP000234206"/>
    </source>
</evidence>
<keyword evidence="11" id="KW-1185">Reference proteome</keyword>
<feature type="transmembrane region" description="Helical" evidence="8">
    <location>
        <begin position="223"/>
        <end position="240"/>
    </location>
</feature>
<keyword evidence="4" id="KW-0378">Hydrolase</keyword>
<feature type="transmembrane region" description="Helical" evidence="8">
    <location>
        <begin position="161"/>
        <end position="179"/>
    </location>
</feature>
<evidence type="ECO:0000259" key="9">
    <source>
        <dbReference type="Pfam" id="PF01694"/>
    </source>
</evidence>
<proteinExistence type="inferred from homology"/>
<dbReference type="AlphaFoldDB" id="A0A2I1PD00"/>
<keyword evidence="10" id="KW-0645">Protease</keyword>
<dbReference type="Proteomes" id="UP000234206">
    <property type="component" value="Unassembled WGS sequence"/>
</dbReference>
<dbReference type="PANTHER" id="PTHR43731:SF14">
    <property type="entry name" value="PRESENILIN-ASSOCIATED RHOMBOID-LIKE PROTEIN, MITOCHONDRIAL"/>
    <property type="match status" value="1"/>
</dbReference>
<dbReference type="Pfam" id="PF01694">
    <property type="entry name" value="Rhomboid"/>
    <property type="match status" value="1"/>
</dbReference>
<dbReference type="InterPro" id="IPR035952">
    <property type="entry name" value="Rhomboid-like_sf"/>
</dbReference>
<keyword evidence="5 8" id="KW-1133">Transmembrane helix</keyword>
<name>A0A2I1PD00_9MICO</name>
<dbReference type="SUPFAM" id="SSF144091">
    <property type="entry name" value="Rhomboid-like"/>
    <property type="match status" value="1"/>
</dbReference>
<dbReference type="InterPro" id="IPR050925">
    <property type="entry name" value="Rhomboid_protease_S54"/>
</dbReference>
<evidence type="ECO:0000256" key="7">
    <source>
        <dbReference type="SAM" id="MobiDB-lite"/>
    </source>
</evidence>
<evidence type="ECO:0000256" key="2">
    <source>
        <dbReference type="ARBA" id="ARBA00009045"/>
    </source>
</evidence>
<feature type="transmembrane region" description="Helical" evidence="8">
    <location>
        <begin position="270"/>
        <end position="292"/>
    </location>
</feature>